<comment type="caution">
    <text evidence="3">The sequence shown here is derived from an EMBL/GenBank/DDBJ whole genome shotgun (WGS) entry which is preliminary data.</text>
</comment>
<keyword evidence="1" id="KW-0472">Membrane</keyword>
<dbReference type="SUPFAM" id="SSF56601">
    <property type="entry name" value="beta-lactamase/transpeptidase-like"/>
    <property type="match status" value="1"/>
</dbReference>
<evidence type="ECO:0000259" key="2">
    <source>
        <dbReference type="Pfam" id="PF00144"/>
    </source>
</evidence>
<proteinExistence type="predicted"/>
<dbReference type="PANTHER" id="PTHR46825:SF9">
    <property type="entry name" value="BETA-LACTAMASE-RELATED DOMAIN-CONTAINING PROTEIN"/>
    <property type="match status" value="1"/>
</dbReference>
<sequence>MPKTADVRPAHGAVRGPAALLTVMVLVTLLALLPDGARAAPPQGAGELEKQDVEAWLDGMLPALLEREAIPGASVSVVHDGEVLTERGYGFADLGTDSTGPQAVPPVPVDPHTTLFRVGSISKVPVATAAMQLVERGQLELDEPIADHLDFELETRFETPITLRHLLTHTAGFEEVIRGLFPADEQSVPTLREFLVEQAPEQIDEPGSTPAYSNYGYALVGYLIEQVSGQDLHDYLRAEVLEPAGASGATYEQPLPGSVAELAARPYPSTHEDAIGFELIGPWPAGSMSASASDMSAFMLAHLDQEDSPLLAEQSLATMHSPGLGEAELGNLAAGLQMTPGFFAEDRNGHRILGHGGDILHSHAAFQIYPEEGTGVFIGLNGSGAAADSSTVLRNAVLHGFADRYYPAAEEAPQPLETSADRAATVAGQYMVSRRGQSTFIRLNSLISTVSVEADGDTLRIPAVTDSSGQPISLVETEPWVWQDEDGAHRVAVEVGQDGEVEMIGLLPAFTLLPAPGWTTPVLLGFLAALVILGVALVAWPVRAVVGWRLSAPLLLSRRDAWLRRASLVAAALALGGIALWAVVAVSLIGAGGPSGPVMIRAAQLATLLGALGVVPAAWRAIRTWAGRRWLLAVMATLITLAFVAFTVCAVAGGLLTPDLSY</sequence>
<reference evidence="3" key="1">
    <citation type="journal article" date="2021" name="PeerJ">
        <title>Extensive microbial diversity within the chicken gut microbiome revealed by metagenomics and culture.</title>
        <authorList>
            <person name="Gilroy R."/>
            <person name="Ravi A."/>
            <person name="Getino M."/>
            <person name="Pursley I."/>
            <person name="Horton D.L."/>
            <person name="Alikhan N.F."/>
            <person name="Baker D."/>
            <person name="Gharbi K."/>
            <person name="Hall N."/>
            <person name="Watson M."/>
            <person name="Adriaenssens E.M."/>
            <person name="Foster-Nyarko E."/>
            <person name="Jarju S."/>
            <person name="Secka A."/>
            <person name="Antonio M."/>
            <person name="Oren A."/>
            <person name="Chaudhuri R.R."/>
            <person name="La Ragione R."/>
            <person name="Hildebrand F."/>
            <person name="Pallen M.J."/>
        </authorList>
    </citation>
    <scope>NUCLEOTIDE SEQUENCE</scope>
    <source>
        <strain evidence="3">ChiHjej13B12-24818</strain>
    </source>
</reference>
<dbReference type="EMBL" id="DWZH01000080">
    <property type="protein sequence ID" value="HJB10879.1"/>
    <property type="molecule type" value="Genomic_DNA"/>
</dbReference>
<feature type="domain" description="Beta-lactamase-related" evidence="2">
    <location>
        <begin position="60"/>
        <end position="389"/>
    </location>
</feature>
<dbReference type="Proteomes" id="UP000823823">
    <property type="component" value="Unassembled WGS sequence"/>
</dbReference>
<dbReference type="InterPro" id="IPR050491">
    <property type="entry name" value="AmpC-like"/>
</dbReference>
<protein>
    <submittedName>
        <fullName evidence="3">Beta-lactamase family protein</fullName>
    </submittedName>
</protein>
<feature type="transmembrane region" description="Helical" evidence="1">
    <location>
        <begin position="631"/>
        <end position="656"/>
    </location>
</feature>
<dbReference type="InterPro" id="IPR001466">
    <property type="entry name" value="Beta-lactam-related"/>
</dbReference>
<gene>
    <name evidence="3" type="ORF">H9786_10195</name>
</gene>
<keyword evidence="1" id="KW-1133">Transmembrane helix</keyword>
<organism evidence="3 4">
    <name type="scientific">Candidatus Brachybacterium merdavium</name>
    <dbReference type="NCBI Taxonomy" id="2838513"/>
    <lineage>
        <taxon>Bacteria</taxon>
        <taxon>Bacillati</taxon>
        <taxon>Actinomycetota</taxon>
        <taxon>Actinomycetes</taxon>
        <taxon>Micrococcales</taxon>
        <taxon>Dermabacteraceae</taxon>
        <taxon>Brachybacterium</taxon>
    </lineage>
</organism>
<feature type="transmembrane region" description="Helical" evidence="1">
    <location>
        <begin position="567"/>
        <end position="592"/>
    </location>
</feature>
<accession>A0A9D2RP00</accession>
<evidence type="ECO:0000256" key="1">
    <source>
        <dbReference type="SAM" id="Phobius"/>
    </source>
</evidence>
<dbReference type="Pfam" id="PF00144">
    <property type="entry name" value="Beta-lactamase"/>
    <property type="match status" value="1"/>
</dbReference>
<dbReference type="InterPro" id="IPR012338">
    <property type="entry name" value="Beta-lactam/transpept-like"/>
</dbReference>
<name>A0A9D2RP00_9MICO</name>
<reference evidence="3" key="2">
    <citation type="submission" date="2021-04" db="EMBL/GenBank/DDBJ databases">
        <authorList>
            <person name="Gilroy R."/>
        </authorList>
    </citation>
    <scope>NUCLEOTIDE SEQUENCE</scope>
    <source>
        <strain evidence="3">ChiHjej13B12-24818</strain>
    </source>
</reference>
<evidence type="ECO:0000313" key="4">
    <source>
        <dbReference type="Proteomes" id="UP000823823"/>
    </source>
</evidence>
<evidence type="ECO:0000313" key="3">
    <source>
        <dbReference type="EMBL" id="HJB10879.1"/>
    </source>
</evidence>
<dbReference type="Gene3D" id="3.40.710.10">
    <property type="entry name" value="DD-peptidase/beta-lactamase superfamily"/>
    <property type="match status" value="1"/>
</dbReference>
<keyword evidence="1" id="KW-0812">Transmembrane</keyword>
<feature type="transmembrane region" description="Helical" evidence="1">
    <location>
        <begin position="598"/>
        <end position="619"/>
    </location>
</feature>
<dbReference type="AlphaFoldDB" id="A0A9D2RP00"/>
<dbReference type="PANTHER" id="PTHR46825">
    <property type="entry name" value="D-ALANYL-D-ALANINE-CARBOXYPEPTIDASE/ENDOPEPTIDASE AMPH"/>
    <property type="match status" value="1"/>
</dbReference>
<feature type="transmembrane region" description="Helical" evidence="1">
    <location>
        <begin position="522"/>
        <end position="546"/>
    </location>
</feature>